<dbReference type="VEuPathDB" id="FungiDB:EMCG_06545"/>
<proteinExistence type="inferred from homology"/>
<dbReference type="Pfam" id="PF00382">
    <property type="entry name" value="TFIIB"/>
    <property type="match status" value="2"/>
</dbReference>
<feature type="compositionally biased region" description="Low complexity" evidence="11">
    <location>
        <begin position="644"/>
        <end position="666"/>
    </location>
</feature>
<feature type="compositionally biased region" description="Basic and acidic residues" evidence="11">
    <location>
        <begin position="615"/>
        <end position="624"/>
    </location>
</feature>
<feature type="compositionally biased region" description="Acidic residues" evidence="11">
    <location>
        <begin position="796"/>
        <end position="809"/>
    </location>
</feature>
<evidence type="ECO:0000313" key="14">
    <source>
        <dbReference type="Proteomes" id="UP000034164"/>
    </source>
</evidence>
<keyword evidence="8" id="KW-0804">Transcription</keyword>
<dbReference type="PANTHER" id="PTHR11618">
    <property type="entry name" value="TRANSCRIPTION INITIATION FACTOR IIB-RELATED"/>
    <property type="match status" value="1"/>
</dbReference>
<feature type="compositionally biased region" description="Acidic residues" evidence="11">
    <location>
        <begin position="759"/>
        <end position="784"/>
    </location>
</feature>
<dbReference type="InterPro" id="IPR013150">
    <property type="entry name" value="TFIIB_cyclin"/>
</dbReference>
<keyword evidence="5" id="KW-0862">Zinc</keyword>
<feature type="compositionally biased region" description="Acidic residues" evidence="11">
    <location>
        <begin position="364"/>
        <end position="377"/>
    </location>
</feature>
<evidence type="ECO:0000256" key="3">
    <source>
        <dbReference type="ARBA" id="ARBA00022723"/>
    </source>
</evidence>
<dbReference type="FunFam" id="1.10.472.10:FF:000007">
    <property type="entry name" value="Transcription factor IIIB 90 kDa subunit"/>
    <property type="match status" value="1"/>
</dbReference>
<dbReference type="GO" id="GO:0008270">
    <property type="term" value="F:zinc ion binding"/>
    <property type="evidence" value="ECO:0007669"/>
    <property type="project" value="UniProtKB-KW"/>
</dbReference>
<dbReference type="InterPro" id="IPR011665">
    <property type="entry name" value="BRF1_TBP-bd_dom"/>
</dbReference>
<feature type="region of interest" description="Disordered" evidence="11">
    <location>
        <begin position="26"/>
        <end position="55"/>
    </location>
</feature>
<dbReference type="GO" id="GO:0097550">
    <property type="term" value="C:transcription preinitiation complex"/>
    <property type="evidence" value="ECO:0007669"/>
    <property type="project" value="TreeGrafter"/>
</dbReference>
<dbReference type="CDD" id="cd20554">
    <property type="entry name" value="CYCLIN_TFIIIB90_rpt2"/>
    <property type="match status" value="1"/>
</dbReference>
<feature type="domain" description="Cyclin-like" evidence="12">
    <location>
        <begin position="136"/>
        <end position="218"/>
    </location>
</feature>
<dbReference type="Gene3D" id="1.20.5.650">
    <property type="entry name" value="Single helix bin"/>
    <property type="match status" value="1"/>
</dbReference>
<evidence type="ECO:0000256" key="7">
    <source>
        <dbReference type="ARBA" id="ARBA00023159"/>
    </source>
</evidence>
<feature type="compositionally biased region" description="Low complexity" evidence="11">
    <location>
        <begin position="463"/>
        <end position="476"/>
    </location>
</feature>
<keyword evidence="9" id="KW-0539">Nucleus</keyword>
<dbReference type="GO" id="GO:0006384">
    <property type="term" value="P:transcription initiation at RNA polymerase III promoter"/>
    <property type="evidence" value="ECO:0007669"/>
    <property type="project" value="UniProtKB-ARBA"/>
</dbReference>
<dbReference type="GO" id="GO:0017025">
    <property type="term" value="F:TBP-class protein binding"/>
    <property type="evidence" value="ECO:0007669"/>
    <property type="project" value="InterPro"/>
</dbReference>
<name>A0A0G2J6N1_9EURO</name>
<dbReference type="GO" id="GO:0000126">
    <property type="term" value="C:transcription factor TFIIIB complex"/>
    <property type="evidence" value="ECO:0007669"/>
    <property type="project" value="UniProtKB-ARBA"/>
</dbReference>
<dbReference type="FunFam" id="1.10.472.10:FF:000002">
    <property type="entry name" value="Transcription factor IIIB 90 kDa subunit"/>
    <property type="match status" value="1"/>
</dbReference>
<dbReference type="OrthoDB" id="511529at2759"/>
<dbReference type="GO" id="GO:0001006">
    <property type="term" value="F:RNA polymerase III type 3 promoter sequence-specific DNA binding"/>
    <property type="evidence" value="ECO:0007669"/>
    <property type="project" value="TreeGrafter"/>
</dbReference>
<comment type="subcellular location">
    <subcellularLocation>
        <location evidence="1">Nucleus</location>
    </subcellularLocation>
</comment>
<evidence type="ECO:0000256" key="1">
    <source>
        <dbReference type="ARBA" id="ARBA00004123"/>
    </source>
</evidence>
<keyword evidence="6" id="KW-0805">Transcription regulation</keyword>
<evidence type="ECO:0000256" key="2">
    <source>
        <dbReference type="ARBA" id="ARBA00010857"/>
    </source>
</evidence>
<dbReference type="GO" id="GO:0000995">
    <property type="term" value="F:RNA polymerase III general transcription initiation factor activity"/>
    <property type="evidence" value="ECO:0007669"/>
    <property type="project" value="TreeGrafter"/>
</dbReference>
<evidence type="ECO:0000256" key="4">
    <source>
        <dbReference type="ARBA" id="ARBA00022771"/>
    </source>
</evidence>
<dbReference type="Gene3D" id="1.10.472.170">
    <property type="match status" value="1"/>
</dbReference>
<gene>
    <name evidence="13" type="ORF">EMCG_06545</name>
</gene>
<dbReference type="Proteomes" id="UP000034164">
    <property type="component" value="Unassembled WGS sequence"/>
</dbReference>
<dbReference type="EMBL" id="LCZI01000206">
    <property type="protein sequence ID" value="KKZ67779.1"/>
    <property type="molecule type" value="Genomic_DNA"/>
</dbReference>
<dbReference type="SUPFAM" id="SSF47954">
    <property type="entry name" value="Cyclin-like"/>
    <property type="match status" value="2"/>
</dbReference>
<protein>
    <recommendedName>
        <fullName evidence="10">B-related factor 1</fullName>
    </recommendedName>
</protein>
<dbReference type="InterPro" id="IPR036915">
    <property type="entry name" value="Cyclin-like_sf"/>
</dbReference>
<dbReference type="InterPro" id="IPR000812">
    <property type="entry name" value="TFIIB"/>
</dbReference>
<evidence type="ECO:0000259" key="12">
    <source>
        <dbReference type="SMART" id="SM00385"/>
    </source>
</evidence>
<evidence type="ECO:0000256" key="8">
    <source>
        <dbReference type="ARBA" id="ARBA00023163"/>
    </source>
</evidence>
<organism evidence="13 14">
    <name type="scientific">[Emmonsia] crescens</name>
    <dbReference type="NCBI Taxonomy" id="73230"/>
    <lineage>
        <taxon>Eukaryota</taxon>
        <taxon>Fungi</taxon>
        <taxon>Dikarya</taxon>
        <taxon>Ascomycota</taxon>
        <taxon>Pezizomycotina</taxon>
        <taxon>Eurotiomycetes</taxon>
        <taxon>Eurotiomycetidae</taxon>
        <taxon>Onygenales</taxon>
        <taxon>Ajellomycetaceae</taxon>
        <taxon>Emergomyces</taxon>
    </lineage>
</organism>
<evidence type="ECO:0000313" key="13">
    <source>
        <dbReference type="EMBL" id="KKZ67779.1"/>
    </source>
</evidence>
<evidence type="ECO:0000256" key="9">
    <source>
        <dbReference type="ARBA" id="ARBA00023242"/>
    </source>
</evidence>
<dbReference type="SMART" id="SM00385">
    <property type="entry name" value="CYCLIN"/>
    <property type="match status" value="2"/>
</dbReference>
<sequence length="809" mass="87660">MASMRPPTRFPRAPGGGIRAPVQRLASLRNPNPTPIPRPQQKPTTHPKTATCPNPGCPAPNIVEDDGMKVCSGCGTVVSEANIVSEITFGESASGAAVVQGTFVGAGQSHGRSFGPGFQRGGGMESREITEQNGNRYIAQLSRALNVPESATKAAGQVFKLAVGLNFIQGRRTKTVAAVCLYIACRRQDGNTVMLIDFADVLMINVFKLGRAYKALLDELRLGGNVFIMNPIDPESLIYRFAKQLEFGSSMMQVASEAVRIVQRMNRDWMITGRRPAGICGAALILAARMNNFRRTVREVVYVVKVTELTIHQRLNEFKATESGDLTVDQFRSVQLENSHDPPSFTQGKRLKQAIKEKKAAAEIESDDDDDDDDENTPELTSSPPKPRRVDADGFAIPDIPIDPALLVDKDGSPEFSPKTKRGRPKGTKNFRAPPPTESELASESALESEMQELLTKGSNLLASTSSTSTASQTAPTPQPVLPQPPKPIPSTPDIDASEFDSDPEVKYCLLSPAEVEIKERIWVHENKDYLRTQQAKALKRALAEEEDLIHGRGRMGDVGYLEGKGEEGEGVDGLGGTRASTPAEATRRMLEKRGFSKKINYRLLEEMYEDEDEGKVVKRRDSDNGTGGVGLGIGRDRDRGRSRSASVSRSVRSSSVFSERSFAGSIGIRGPVRERVVKGSRTGIGPQVPLQQAPAPAPSPSPSTSTQPINPPSQAPAEEAIGPILTPTPTATATSTNPNEEILGYIPGPEPGSAKGDDDVDEDMDEDMEDEEEEEEEEEDDHVEEAFAGNYYDGGSDDGGDDDDGYYY</sequence>
<keyword evidence="7" id="KW-0010">Activator</keyword>
<feature type="region of interest" description="Disordered" evidence="11">
    <location>
        <begin position="337"/>
        <end position="501"/>
    </location>
</feature>
<evidence type="ECO:0000256" key="6">
    <source>
        <dbReference type="ARBA" id="ARBA00023015"/>
    </source>
</evidence>
<dbReference type="Pfam" id="PF07741">
    <property type="entry name" value="BRF1"/>
    <property type="match status" value="1"/>
</dbReference>
<feature type="compositionally biased region" description="Pro residues" evidence="11">
    <location>
        <begin position="477"/>
        <end position="491"/>
    </location>
</feature>
<feature type="compositionally biased region" description="Low complexity" evidence="11">
    <location>
        <begin position="438"/>
        <end position="455"/>
    </location>
</feature>
<feature type="region of interest" description="Disordered" evidence="11">
    <location>
        <begin position="610"/>
        <end position="809"/>
    </location>
</feature>
<dbReference type="PRINTS" id="PR00685">
    <property type="entry name" value="TIFACTORIIB"/>
</dbReference>
<dbReference type="InterPro" id="IPR013763">
    <property type="entry name" value="Cyclin-like_dom"/>
</dbReference>
<keyword evidence="4" id="KW-0863">Zinc-finger</keyword>
<feature type="compositionally biased region" description="Low complexity" evidence="11">
    <location>
        <begin position="728"/>
        <end position="740"/>
    </location>
</feature>
<evidence type="ECO:0000256" key="11">
    <source>
        <dbReference type="SAM" id="MobiDB-lite"/>
    </source>
</evidence>
<feature type="compositionally biased region" description="Polar residues" evidence="11">
    <location>
        <begin position="41"/>
        <end position="52"/>
    </location>
</feature>
<evidence type="ECO:0000256" key="5">
    <source>
        <dbReference type="ARBA" id="ARBA00022833"/>
    </source>
</evidence>
<keyword evidence="3" id="KW-0479">Metal-binding</keyword>
<comment type="caution">
    <text evidence="13">The sequence shown here is derived from an EMBL/GenBank/DDBJ whole genome shotgun (WGS) entry which is preliminary data.</text>
</comment>
<comment type="similarity">
    <text evidence="2">Belongs to the TFIIB family.</text>
</comment>
<feature type="region of interest" description="Disordered" evidence="11">
    <location>
        <begin position="555"/>
        <end position="590"/>
    </location>
</feature>
<dbReference type="GO" id="GO:0070897">
    <property type="term" value="P:transcription preinitiation complex assembly"/>
    <property type="evidence" value="ECO:0007669"/>
    <property type="project" value="InterPro"/>
</dbReference>
<accession>A0A0G2J6N1</accession>
<dbReference type="Gene3D" id="1.10.472.10">
    <property type="entry name" value="Cyclin-like"/>
    <property type="match status" value="1"/>
</dbReference>
<feature type="compositionally biased region" description="Basic residues" evidence="11">
    <location>
        <begin position="419"/>
        <end position="429"/>
    </location>
</feature>
<dbReference type="AlphaFoldDB" id="A0A0G2J6N1"/>
<evidence type="ECO:0000256" key="10">
    <source>
        <dbReference type="ARBA" id="ARBA00031009"/>
    </source>
</evidence>
<reference evidence="14" key="1">
    <citation type="journal article" date="2015" name="PLoS Genet.">
        <title>The dynamic genome and transcriptome of the human fungal pathogen Blastomyces and close relative Emmonsia.</title>
        <authorList>
            <person name="Munoz J.F."/>
            <person name="Gauthier G.M."/>
            <person name="Desjardins C.A."/>
            <person name="Gallo J.E."/>
            <person name="Holder J."/>
            <person name="Sullivan T.D."/>
            <person name="Marty A.J."/>
            <person name="Carmen J.C."/>
            <person name="Chen Z."/>
            <person name="Ding L."/>
            <person name="Gujja S."/>
            <person name="Magrini V."/>
            <person name="Misas E."/>
            <person name="Mitreva M."/>
            <person name="Priest M."/>
            <person name="Saif S."/>
            <person name="Whiston E.A."/>
            <person name="Young S."/>
            <person name="Zeng Q."/>
            <person name="Goldman W.E."/>
            <person name="Mardis E.R."/>
            <person name="Taylor J.W."/>
            <person name="McEwen J.G."/>
            <person name="Clay O.K."/>
            <person name="Klein B.S."/>
            <person name="Cuomo C.A."/>
        </authorList>
    </citation>
    <scope>NUCLEOTIDE SEQUENCE [LARGE SCALE GENOMIC DNA]</scope>
    <source>
        <strain evidence="14">UAMH 3008</strain>
    </source>
</reference>
<dbReference type="PANTHER" id="PTHR11618:SF4">
    <property type="entry name" value="TRANSCRIPTION FACTOR IIIB 90 KDA SUBUNIT"/>
    <property type="match status" value="1"/>
</dbReference>
<dbReference type="GO" id="GO:0005634">
    <property type="term" value="C:nucleus"/>
    <property type="evidence" value="ECO:0007669"/>
    <property type="project" value="UniProtKB-SubCell"/>
</dbReference>
<feature type="domain" description="Cyclin-like" evidence="12">
    <location>
        <begin position="236"/>
        <end position="320"/>
    </location>
</feature>
<feature type="region of interest" description="Disordered" evidence="11">
    <location>
        <begin position="1"/>
        <end position="20"/>
    </location>
</feature>